<feature type="transmembrane region" description="Helical" evidence="1">
    <location>
        <begin position="77"/>
        <end position="98"/>
    </location>
</feature>
<gene>
    <name evidence="2" type="ORF">G3T38_06455</name>
</gene>
<evidence type="ECO:0000313" key="2">
    <source>
        <dbReference type="EMBL" id="NEN77914.1"/>
    </source>
</evidence>
<dbReference type="EMBL" id="JAAGXA010000003">
    <property type="protein sequence ID" value="NEN77914.1"/>
    <property type="molecule type" value="Genomic_DNA"/>
</dbReference>
<feature type="transmembrane region" description="Helical" evidence="1">
    <location>
        <begin position="104"/>
        <end position="124"/>
    </location>
</feature>
<sequence length="131" mass="14951">MRGMTLETKVRSALTVVMLVAIGIVYTWQWHTIAPLFAMACSLMGFIGGLYHRRHRPQPGPTDIEADWSRRVQAGTFLDTMQFFVPILMLVSLVIGWAHETAPLVYLAALMVLAGVDYGLRYWLLRIKEQW</sequence>
<evidence type="ECO:0008006" key="4">
    <source>
        <dbReference type="Google" id="ProtNLM"/>
    </source>
</evidence>
<keyword evidence="1" id="KW-0472">Membrane</keyword>
<reference evidence="2 3" key="1">
    <citation type="journal article" date="2014" name="Int. J. Syst. Evol. Microbiol.">
        <title>Nocardioides zeae sp. nov., isolated from the stem of Zea mays.</title>
        <authorList>
            <person name="Glaeser S.P."/>
            <person name="McInroy J.A."/>
            <person name="Busse H.J."/>
            <person name="Kampfer P."/>
        </authorList>
    </citation>
    <scope>NUCLEOTIDE SEQUENCE [LARGE SCALE GENOMIC DNA]</scope>
    <source>
        <strain evidence="2 3">JCM 30728</strain>
    </source>
</reference>
<proteinExistence type="predicted"/>
<comment type="caution">
    <text evidence="2">The sequence shown here is derived from an EMBL/GenBank/DDBJ whole genome shotgun (WGS) entry which is preliminary data.</text>
</comment>
<dbReference type="AlphaFoldDB" id="A0A6P0HI33"/>
<feature type="transmembrane region" description="Helical" evidence="1">
    <location>
        <begin position="12"/>
        <end position="28"/>
    </location>
</feature>
<accession>A0A6P0HI33</accession>
<protein>
    <recommendedName>
        <fullName evidence="4">DUF2178 domain-containing protein</fullName>
    </recommendedName>
</protein>
<dbReference type="RefSeq" id="WP_163771264.1">
    <property type="nucleotide sequence ID" value="NZ_JAAGXA010000003.1"/>
</dbReference>
<keyword evidence="1" id="KW-1133">Transmembrane helix</keyword>
<keyword evidence="3" id="KW-1185">Reference proteome</keyword>
<evidence type="ECO:0000256" key="1">
    <source>
        <dbReference type="SAM" id="Phobius"/>
    </source>
</evidence>
<feature type="transmembrane region" description="Helical" evidence="1">
    <location>
        <begin position="34"/>
        <end position="51"/>
    </location>
</feature>
<organism evidence="2 3">
    <name type="scientific">Nocardioides zeae</name>
    <dbReference type="NCBI Taxonomy" id="1457234"/>
    <lineage>
        <taxon>Bacteria</taxon>
        <taxon>Bacillati</taxon>
        <taxon>Actinomycetota</taxon>
        <taxon>Actinomycetes</taxon>
        <taxon>Propionibacteriales</taxon>
        <taxon>Nocardioidaceae</taxon>
        <taxon>Nocardioides</taxon>
    </lineage>
</organism>
<dbReference type="Proteomes" id="UP000468687">
    <property type="component" value="Unassembled WGS sequence"/>
</dbReference>
<name>A0A6P0HI33_9ACTN</name>
<keyword evidence="1" id="KW-0812">Transmembrane</keyword>
<evidence type="ECO:0000313" key="3">
    <source>
        <dbReference type="Proteomes" id="UP000468687"/>
    </source>
</evidence>